<keyword evidence="1" id="KW-0175">Coiled coil</keyword>
<keyword evidence="2" id="KW-0472">Membrane</keyword>
<dbReference type="EMBL" id="CP034346">
    <property type="protein sequence ID" value="AZS14092.1"/>
    <property type="molecule type" value="Genomic_DNA"/>
</dbReference>
<protein>
    <submittedName>
        <fullName evidence="4">Peptidase M23</fullName>
    </submittedName>
</protein>
<keyword evidence="5" id="KW-1185">Reference proteome</keyword>
<name>A0A3Q9I738_9BACL</name>
<gene>
    <name evidence="4" type="ORF">EI981_06235</name>
</gene>
<dbReference type="Proteomes" id="UP000270678">
    <property type="component" value="Chromosome"/>
</dbReference>
<evidence type="ECO:0000256" key="2">
    <source>
        <dbReference type="SAM" id="Phobius"/>
    </source>
</evidence>
<dbReference type="OrthoDB" id="9805799at2"/>
<dbReference type="GO" id="GO:0004222">
    <property type="term" value="F:metalloendopeptidase activity"/>
    <property type="evidence" value="ECO:0007669"/>
    <property type="project" value="TreeGrafter"/>
</dbReference>
<dbReference type="AlphaFoldDB" id="A0A3Q9I738"/>
<accession>A0A3Q9I738</accession>
<evidence type="ECO:0000259" key="3">
    <source>
        <dbReference type="Pfam" id="PF01551"/>
    </source>
</evidence>
<feature type="domain" description="M23ase beta-sheet core" evidence="3">
    <location>
        <begin position="224"/>
        <end position="318"/>
    </location>
</feature>
<keyword evidence="2" id="KW-1133">Transmembrane helix</keyword>
<dbReference type="Gene3D" id="2.70.70.10">
    <property type="entry name" value="Glucose Permease (Domain IIA)"/>
    <property type="match status" value="1"/>
</dbReference>
<evidence type="ECO:0000313" key="4">
    <source>
        <dbReference type="EMBL" id="AZS14092.1"/>
    </source>
</evidence>
<keyword evidence="2" id="KW-0812">Transmembrane</keyword>
<dbReference type="InterPro" id="IPR016047">
    <property type="entry name" value="M23ase_b-sheet_dom"/>
</dbReference>
<evidence type="ECO:0000256" key="1">
    <source>
        <dbReference type="SAM" id="Coils"/>
    </source>
</evidence>
<organism evidence="4 5">
    <name type="scientific">Paenibacillus lutimineralis</name>
    <dbReference type="NCBI Taxonomy" id="2707005"/>
    <lineage>
        <taxon>Bacteria</taxon>
        <taxon>Bacillati</taxon>
        <taxon>Bacillota</taxon>
        <taxon>Bacilli</taxon>
        <taxon>Bacillales</taxon>
        <taxon>Paenibacillaceae</taxon>
        <taxon>Paenibacillus</taxon>
    </lineage>
</organism>
<proteinExistence type="predicted"/>
<dbReference type="SUPFAM" id="SSF51261">
    <property type="entry name" value="Duplicated hybrid motif"/>
    <property type="match status" value="1"/>
</dbReference>
<evidence type="ECO:0000313" key="5">
    <source>
        <dbReference type="Proteomes" id="UP000270678"/>
    </source>
</evidence>
<feature type="coiled-coil region" evidence="1">
    <location>
        <begin position="66"/>
        <end position="124"/>
    </location>
</feature>
<reference evidence="5" key="1">
    <citation type="submission" date="2018-12" db="EMBL/GenBank/DDBJ databases">
        <title>Complete genome sequence of Paenibacillus sp. MBLB1234.</title>
        <authorList>
            <person name="Nam Y.-D."/>
            <person name="Kang J."/>
            <person name="Chung W.-H."/>
            <person name="Park Y.S."/>
        </authorList>
    </citation>
    <scope>NUCLEOTIDE SEQUENCE [LARGE SCALE GENOMIC DNA]</scope>
    <source>
        <strain evidence="5">MBLB1234</strain>
    </source>
</reference>
<dbReference type="PANTHER" id="PTHR21666">
    <property type="entry name" value="PEPTIDASE-RELATED"/>
    <property type="match status" value="1"/>
</dbReference>
<sequence>MKFRFKPTNKRFTILIVPEGTRPVFRFKLKLSLLLTSAVAVGTMVVLLLVLFIVNRNHSDRIASLQAELSLSNDQLQSTIDNKEQNVDKLLSELLELSEKSKDIENKINELEKIESELKSLGGMSGLSSDLTALLPLSDGGIGGEDIPLTEDEIVSLAAEAKDNLSATLDKMPNLQAKLDQTKVNLQKYKQWLKILPTYWPTTSVRTTSDFGKRIDPFNGKMTLHNGLDIGGDVGDPIYAAADGKVTDTGYSPARGNYVTLSHPSGTESIYMHLKRSLANKGDAVKQGDLIGELGNTGRSTGPHLHFQVMKNGTAVDPLLYLKIPGEDDRN</sequence>
<dbReference type="RefSeq" id="WP_126996410.1">
    <property type="nucleotide sequence ID" value="NZ_CP034346.1"/>
</dbReference>
<dbReference type="InterPro" id="IPR050570">
    <property type="entry name" value="Cell_wall_metabolism_enzyme"/>
</dbReference>
<dbReference type="KEGG" id="plut:EI981_06235"/>
<dbReference type="CDD" id="cd12797">
    <property type="entry name" value="M23_peptidase"/>
    <property type="match status" value="1"/>
</dbReference>
<dbReference type="PANTHER" id="PTHR21666:SF270">
    <property type="entry name" value="MUREIN HYDROLASE ACTIVATOR ENVC"/>
    <property type="match status" value="1"/>
</dbReference>
<dbReference type="InterPro" id="IPR011055">
    <property type="entry name" value="Dup_hybrid_motif"/>
</dbReference>
<feature type="transmembrane region" description="Helical" evidence="2">
    <location>
        <begin position="31"/>
        <end position="54"/>
    </location>
</feature>
<dbReference type="Pfam" id="PF01551">
    <property type="entry name" value="Peptidase_M23"/>
    <property type="match status" value="1"/>
</dbReference>